<gene>
    <name evidence="2" type="ORF">OE88DRAFT_1808851</name>
</gene>
<evidence type="ECO:0000313" key="2">
    <source>
        <dbReference type="EMBL" id="TFK50555.1"/>
    </source>
</evidence>
<protein>
    <recommendedName>
        <fullName evidence="4">C2H2-type domain-containing protein</fullName>
    </recommendedName>
</protein>
<feature type="compositionally biased region" description="Polar residues" evidence="1">
    <location>
        <begin position="27"/>
        <end position="36"/>
    </location>
</feature>
<dbReference type="OrthoDB" id="10261408at2759"/>
<evidence type="ECO:0000256" key="1">
    <source>
        <dbReference type="SAM" id="MobiDB-lite"/>
    </source>
</evidence>
<sequence>MFPISHTSRSRPSRTSNVGKLPCAGTTVMTDVYTSPQKPPVPIARTKLQPSKSADSKAEASRNASFSPAYSLLGPCNRPHQSSSSRPSYPPATEGGHSSGLGYQSGQQNEVSQQVHSTSIRHSLSQFLGRPEDLENIPPTVRGRSHSTGQRRALPPTGPFLLLPPPSQVAAFDKVLGKRKVAQENAPPSTLEEAYRVSSNTKRRRHIATTARYSQDRQETFLYESCGPVSVTGDPPLSLRLETQSTTLPLLAGSGSSDLLTVQCHEESAPYSRLENDTDGAANLDLWQEFESSTLPLHSDSTLELVTSPCHAGDGRRTPLEITGHGAISPDPSSIPSWADSATLLQTYDSGSESDSLLHQLVASLHESELGPDLLAEAALLDGISAQELCYVPPSYSAGVALPDVLAPAGDQGLFGRDLSTQAPVIPPKHVEAASGITLLDASISSYDLYGIAFPRKHQVTDQEATDSSTMPELPQPTPLAPVECSATVNLVEETPALMNVQPQVLSDYELDIGLEIFSSCLGENLPEFEFSEDLVEASRASSSRETFNGSLSLMTEYHSTDALEGTPVTAATPLDGNDEALAVRRFLQFSGDPERQFACIYSECKETFRLCNMMAHLTSHGGLTRGDGETVKCPAVACTSRPMKRDSIQKHIMDIHLKARQIRCPMSGCKWNASTDYYGRNRHIINVHSKKAPEEKA</sequence>
<dbReference type="AlphaFoldDB" id="A0A5C3N0K0"/>
<evidence type="ECO:0000313" key="3">
    <source>
        <dbReference type="Proteomes" id="UP000305948"/>
    </source>
</evidence>
<dbReference type="EMBL" id="ML213513">
    <property type="protein sequence ID" value="TFK50555.1"/>
    <property type="molecule type" value="Genomic_DNA"/>
</dbReference>
<feature type="region of interest" description="Disordered" evidence="1">
    <location>
        <begin position="1"/>
        <end position="164"/>
    </location>
</feature>
<organism evidence="2 3">
    <name type="scientific">Heliocybe sulcata</name>
    <dbReference type="NCBI Taxonomy" id="5364"/>
    <lineage>
        <taxon>Eukaryota</taxon>
        <taxon>Fungi</taxon>
        <taxon>Dikarya</taxon>
        <taxon>Basidiomycota</taxon>
        <taxon>Agaricomycotina</taxon>
        <taxon>Agaricomycetes</taxon>
        <taxon>Gloeophyllales</taxon>
        <taxon>Gloeophyllaceae</taxon>
        <taxon>Heliocybe</taxon>
    </lineage>
</organism>
<proteinExistence type="predicted"/>
<feature type="compositionally biased region" description="Polar residues" evidence="1">
    <location>
        <begin position="101"/>
        <end position="126"/>
    </location>
</feature>
<reference evidence="2 3" key="1">
    <citation type="journal article" date="2019" name="Nat. Ecol. Evol.">
        <title>Megaphylogeny resolves global patterns of mushroom evolution.</title>
        <authorList>
            <person name="Varga T."/>
            <person name="Krizsan K."/>
            <person name="Foldi C."/>
            <person name="Dima B."/>
            <person name="Sanchez-Garcia M."/>
            <person name="Sanchez-Ramirez S."/>
            <person name="Szollosi G.J."/>
            <person name="Szarkandi J.G."/>
            <person name="Papp V."/>
            <person name="Albert L."/>
            <person name="Andreopoulos W."/>
            <person name="Angelini C."/>
            <person name="Antonin V."/>
            <person name="Barry K.W."/>
            <person name="Bougher N.L."/>
            <person name="Buchanan P."/>
            <person name="Buyck B."/>
            <person name="Bense V."/>
            <person name="Catcheside P."/>
            <person name="Chovatia M."/>
            <person name="Cooper J."/>
            <person name="Damon W."/>
            <person name="Desjardin D."/>
            <person name="Finy P."/>
            <person name="Geml J."/>
            <person name="Haridas S."/>
            <person name="Hughes K."/>
            <person name="Justo A."/>
            <person name="Karasinski D."/>
            <person name="Kautmanova I."/>
            <person name="Kiss B."/>
            <person name="Kocsube S."/>
            <person name="Kotiranta H."/>
            <person name="LaButti K.M."/>
            <person name="Lechner B.E."/>
            <person name="Liimatainen K."/>
            <person name="Lipzen A."/>
            <person name="Lukacs Z."/>
            <person name="Mihaltcheva S."/>
            <person name="Morgado L.N."/>
            <person name="Niskanen T."/>
            <person name="Noordeloos M.E."/>
            <person name="Ohm R.A."/>
            <person name="Ortiz-Santana B."/>
            <person name="Ovrebo C."/>
            <person name="Racz N."/>
            <person name="Riley R."/>
            <person name="Savchenko A."/>
            <person name="Shiryaev A."/>
            <person name="Soop K."/>
            <person name="Spirin V."/>
            <person name="Szebenyi C."/>
            <person name="Tomsovsky M."/>
            <person name="Tulloss R.E."/>
            <person name="Uehling J."/>
            <person name="Grigoriev I.V."/>
            <person name="Vagvolgyi C."/>
            <person name="Papp T."/>
            <person name="Martin F.M."/>
            <person name="Miettinen O."/>
            <person name="Hibbett D.S."/>
            <person name="Nagy L.G."/>
        </authorList>
    </citation>
    <scope>NUCLEOTIDE SEQUENCE [LARGE SCALE GENOMIC DNA]</scope>
    <source>
        <strain evidence="2 3">OMC1185</strain>
    </source>
</reference>
<keyword evidence="3" id="KW-1185">Reference proteome</keyword>
<accession>A0A5C3N0K0</accession>
<name>A0A5C3N0K0_9AGAM</name>
<evidence type="ECO:0008006" key="4">
    <source>
        <dbReference type="Google" id="ProtNLM"/>
    </source>
</evidence>
<dbReference type="Proteomes" id="UP000305948">
    <property type="component" value="Unassembled WGS sequence"/>
</dbReference>